<feature type="region of interest" description="Disordered" evidence="1">
    <location>
        <begin position="247"/>
        <end position="269"/>
    </location>
</feature>
<feature type="transmembrane region" description="Helical" evidence="2">
    <location>
        <begin position="94"/>
        <end position="119"/>
    </location>
</feature>
<evidence type="ECO:0000256" key="1">
    <source>
        <dbReference type="SAM" id="MobiDB-lite"/>
    </source>
</evidence>
<feature type="domain" description="DUF6708" evidence="3">
    <location>
        <begin position="108"/>
        <end position="235"/>
    </location>
</feature>
<proteinExistence type="predicted"/>
<evidence type="ECO:0000313" key="5">
    <source>
        <dbReference type="Proteomes" id="UP000510650"/>
    </source>
</evidence>
<keyword evidence="2" id="KW-0812">Transmembrane</keyword>
<sequence>MGKIKRRARKVRQPVTPRMVPPVEHWSGDLPDTAAEQYYPPQLIRVNEINDIWMEIPRYVNFEWGGMWFIALISLMCFIFFLILHISMDMFSDIWMFFFGLFSVFPVFSIIAFIFRVILFEPRGAPLRFNRKRQKVYAYEYQRGIWPWKRWPVQVKVFDWADIHAERVQMSGHAEWGHRIYCAVCKPGTCEVVDRFVLTWTVGDVSAVYGLWSHCCHYMEAKPVPTKPLWTDRPRDWTPFTTVRWPEDIDRESSTPPDSTGMNITNGKN</sequence>
<dbReference type="RefSeq" id="WP_181218234.1">
    <property type="nucleotide sequence ID" value="NZ_CP055538.1"/>
</dbReference>
<feature type="transmembrane region" description="Helical" evidence="2">
    <location>
        <begin position="67"/>
        <end position="88"/>
    </location>
</feature>
<dbReference type="EMBL" id="CP055538">
    <property type="protein sequence ID" value="QLO15810.1"/>
    <property type="molecule type" value="Genomic_DNA"/>
</dbReference>
<gene>
    <name evidence="4" type="ORF">HV183_21495</name>
</gene>
<dbReference type="Pfam" id="PF20455">
    <property type="entry name" value="DUF6708"/>
    <property type="match status" value="1"/>
</dbReference>
<dbReference type="AlphaFoldDB" id="A0AAE7GX47"/>
<keyword evidence="2" id="KW-1133">Transmembrane helix</keyword>
<evidence type="ECO:0000313" key="4">
    <source>
        <dbReference type="EMBL" id="QLO15810.1"/>
    </source>
</evidence>
<dbReference type="Proteomes" id="UP000510650">
    <property type="component" value="Chromosome"/>
</dbReference>
<evidence type="ECO:0000259" key="3">
    <source>
        <dbReference type="Pfam" id="PF20455"/>
    </source>
</evidence>
<organism evidence="4 5">
    <name type="scientific">Citrobacter freundii</name>
    <dbReference type="NCBI Taxonomy" id="546"/>
    <lineage>
        <taxon>Bacteria</taxon>
        <taxon>Pseudomonadati</taxon>
        <taxon>Pseudomonadota</taxon>
        <taxon>Gammaproteobacteria</taxon>
        <taxon>Enterobacterales</taxon>
        <taxon>Enterobacteriaceae</taxon>
        <taxon>Citrobacter</taxon>
        <taxon>Citrobacter freundii complex</taxon>
    </lineage>
</organism>
<dbReference type="InterPro" id="IPR046554">
    <property type="entry name" value="DUF6708"/>
</dbReference>
<keyword evidence="2" id="KW-0472">Membrane</keyword>
<name>A0AAE7GX47_CITFR</name>
<feature type="compositionally biased region" description="Polar residues" evidence="1">
    <location>
        <begin position="254"/>
        <end position="269"/>
    </location>
</feature>
<reference evidence="5" key="1">
    <citation type="submission" date="2020-06" db="EMBL/GenBank/DDBJ databases">
        <title>REHAB project genomes.</title>
        <authorList>
            <person name="Shaw L.P."/>
        </authorList>
    </citation>
    <scope>NUCLEOTIDE SEQUENCE [LARGE SCALE GENOMIC DNA]</scope>
    <source>
        <strain evidence="5">RHBSTW-00398</strain>
    </source>
</reference>
<protein>
    <recommendedName>
        <fullName evidence="3">DUF6708 domain-containing protein</fullName>
    </recommendedName>
</protein>
<evidence type="ECO:0000256" key="2">
    <source>
        <dbReference type="SAM" id="Phobius"/>
    </source>
</evidence>
<accession>A0AAE7GX47</accession>